<feature type="compositionally biased region" description="Basic and acidic residues" evidence="1">
    <location>
        <begin position="171"/>
        <end position="180"/>
    </location>
</feature>
<reference evidence="2 3" key="1">
    <citation type="submission" date="2017-12" db="EMBL/GenBank/DDBJ databases">
        <title>Comparative genomics of Botrytis spp.</title>
        <authorList>
            <person name="Valero-Jimenez C.A."/>
            <person name="Tapia P."/>
            <person name="Veloso J."/>
            <person name="Silva-Moreno E."/>
            <person name="Staats M."/>
            <person name="Valdes J.H."/>
            <person name="Van Kan J.A.L."/>
        </authorList>
    </citation>
    <scope>NUCLEOTIDE SEQUENCE [LARGE SCALE GENOMIC DNA]</scope>
    <source>
        <strain evidence="2 3">MUCL3349</strain>
    </source>
</reference>
<sequence>MDAGVADVVEITDCVAEALVVAVLEADEDIWVERIGVADAVEVDEEAPLMTKNPVLDISWELELYFELRSLNRRTYFASLLRLLVEVATVVNVLTCEQLAELCYLIIPGRNPQIGQSLKLITLWDWIPSNLKRYALGIGFREVCSVTIRHNPHGGRDVCLGIDWKSVENKDAENKSEDGASHCTSFAEKK</sequence>
<organism evidence="2 3">
    <name type="scientific">Botrytis porri</name>
    <dbReference type="NCBI Taxonomy" id="87229"/>
    <lineage>
        <taxon>Eukaryota</taxon>
        <taxon>Fungi</taxon>
        <taxon>Dikarya</taxon>
        <taxon>Ascomycota</taxon>
        <taxon>Pezizomycotina</taxon>
        <taxon>Leotiomycetes</taxon>
        <taxon>Helotiales</taxon>
        <taxon>Sclerotiniaceae</taxon>
        <taxon>Botrytis</taxon>
    </lineage>
</organism>
<dbReference type="Proteomes" id="UP000297280">
    <property type="component" value="Unassembled WGS sequence"/>
</dbReference>
<gene>
    <name evidence="2" type="ORF">BPOR_0383g00070</name>
</gene>
<dbReference type="EMBL" id="PQXO01000382">
    <property type="protein sequence ID" value="TGO85581.1"/>
    <property type="molecule type" value="Genomic_DNA"/>
</dbReference>
<evidence type="ECO:0000313" key="3">
    <source>
        <dbReference type="Proteomes" id="UP000297280"/>
    </source>
</evidence>
<evidence type="ECO:0000256" key="1">
    <source>
        <dbReference type="SAM" id="MobiDB-lite"/>
    </source>
</evidence>
<name>A0A4Z1KHK5_9HELO</name>
<protein>
    <submittedName>
        <fullName evidence="2">Uncharacterized protein</fullName>
    </submittedName>
</protein>
<keyword evidence="3" id="KW-1185">Reference proteome</keyword>
<evidence type="ECO:0000313" key="2">
    <source>
        <dbReference type="EMBL" id="TGO85581.1"/>
    </source>
</evidence>
<feature type="region of interest" description="Disordered" evidence="1">
    <location>
        <begin position="171"/>
        <end position="190"/>
    </location>
</feature>
<accession>A0A4Z1KHK5</accession>
<comment type="caution">
    <text evidence="2">The sequence shown here is derived from an EMBL/GenBank/DDBJ whole genome shotgun (WGS) entry which is preliminary data.</text>
</comment>
<dbReference type="AlphaFoldDB" id="A0A4Z1KHK5"/>
<proteinExistence type="predicted"/>